<evidence type="ECO:0000313" key="2">
    <source>
        <dbReference type="Proteomes" id="UP000829447"/>
    </source>
</evidence>
<organism evidence="1 2">
    <name type="scientific">Pangasianodon gigas</name>
    <name type="common">Mekong giant catfish</name>
    <name type="synonym">Pangasius gigas</name>
    <dbReference type="NCBI Taxonomy" id="30993"/>
    <lineage>
        <taxon>Eukaryota</taxon>
        <taxon>Metazoa</taxon>
        <taxon>Chordata</taxon>
        <taxon>Craniata</taxon>
        <taxon>Vertebrata</taxon>
        <taxon>Euteleostomi</taxon>
        <taxon>Actinopterygii</taxon>
        <taxon>Neopterygii</taxon>
        <taxon>Teleostei</taxon>
        <taxon>Ostariophysi</taxon>
        <taxon>Siluriformes</taxon>
        <taxon>Pangasiidae</taxon>
        <taxon>Pangasianodon</taxon>
    </lineage>
</organism>
<sequence length="777" mass="87559">MMHAGREQASTTDQPSEDDMAEGDLGDGTRSVGGIRRSRNRSKGDFLDLLPQAKPSKWGSEGGGGSFSWTSCSAMYTAFRKELEAERISQWRIRDSESSGGESSEALQRRLQEVTEEVELLRTELEVTHRHLEGKHEALRILQGQAILDKATSHTKILLQKSEERTKALEKEVNALQWEITFNQVQFKNIEHAWELKYDRVCAENQALSKALDERLEQFQELRRENTSLSQQCLELLGLLSARERRDFQKTQPPCSQSREGSALELAVYGACKCSSNAGEPCSCAKSAAASRKQVLQLKQELELQRRRKDEAYVMVDAFRIAFEQQLRRGSEKVLQLAESDTHTADRGKQGSAGVTQTLKRFLPSLREGKVPSNPKETLQLLLDLLSDKEEALAHQRKVSYMLARSYEDLEKRLQAQLKELDISHNGAEFKQEADRSKCIVDSEADHPSRSCENTPVVMDEHEEKTRMPMGLKKLGLRRYCVLALVTVAGVTWISCFMKSEAPSSATTAGSMPDQTLDYFLKKGTLKDHNAADIQWYHAANSKDKITEALQDSTQMIEADVLLRGRDPKEPIMAHPPDNDSDITLRDWLKMVANSDKGIKLDFKSLEAVVESMALLDKVRDQLKGPVWINADILPGPGGTATPLDAQAFLQAVAMKGDMLSLGWTTGWSPNTDNPGYSWEMVQQMEAVCKNLTQPVTFPVRAALLPQSFVQFQWLLQQSNRYTLTIWTGQSDVLNVEDLLPYRQNFSKSRIYYDLLENQISKFKSLPGYTISQLEQS</sequence>
<keyword evidence="2" id="KW-1185">Reference proteome</keyword>
<gene>
    <name evidence="1" type="ORF">PGIGA_G00145610</name>
</gene>
<accession>A0ACC5XM26</accession>
<dbReference type="EMBL" id="CM040477">
    <property type="protein sequence ID" value="MCI4392424.1"/>
    <property type="molecule type" value="Genomic_DNA"/>
</dbReference>
<reference evidence="1 2" key="1">
    <citation type="journal article" date="2022" name="bioRxiv">
        <title>An ancient truncated duplication of the anti-Mullerian hormone receptor type 2 gene is a potential conserved master sex determinant in the Pangasiidae catfish family.</title>
        <authorList>
            <person name="Wen M."/>
            <person name="Pan Q."/>
            <person name="Jouanno E."/>
            <person name="Montfort J."/>
            <person name="Zahm M."/>
            <person name="Cabau C."/>
            <person name="Klopp C."/>
            <person name="Iampietro C."/>
            <person name="Roques C."/>
            <person name="Bouchez O."/>
            <person name="Castinel A."/>
            <person name="Donnadieu C."/>
            <person name="Parrinello H."/>
            <person name="Poncet C."/>
            <person name="Belmonte E."/>
            <person name="Gautier V."/>
            <person name="Avarre J.-C."/>
            <person name="Dugue R."/>
            <person name="Gustiano R."/>
            <person name="Ha T.T.T."/>
            <person name="Campet M."/>
            <person name="Sriphairoj K."/>
            <person name="Ribolli J."/>
            <person name="de Almeida F.L."/>
            <person name="Desvignes T."/>
            <person name="Postlethwait J.H."/>
            <person name="Bucao C.F."/>
            <person name="Robinson-Rechavi M."/>
            <person name="Bobe J."/>
            <person name="Herpin A."/>
            <person name="Guiguen Y."/>
        </authorList>
    </citation>
    <scope>NUCLEOTIDE SEQUENCE [LARGE SCALE GENOMIC DNA]</scope>
    <source>
        <strain evidence="1">YG-Dec2019</strain>
    </source>
</reference>
<dbReference type="Proteomes" id="UP000829447">
    <property type="component" value="Linkage Group LG24"/>
</dbReference>
<evidence type="ECO:0000313" key="1">
    <source>
        <dbReference type="EMBL" id="MCI4392424.1"/>
    </source>
</evidence>
<protein>
    <submittedName>
        <fullName evidence="1">Uncharacterized protein</fullName>
    </submittedName>
</protein>
<proteinExistence type="predicted"/>
<comment type="caution">
    <text evidence="1">The sequence shown here is derived from an EMBL/GenBank/DDBJ whole genome shotgun (WGS) entry which is preliminary data.</text>
</comment>
<name>A0ACC5XM26_PANGG</name>